<dbReference type="AlphaFoldDB" id="A0AAW2KIY8"/>
<dbReference type="PANTHER" id="PTHR48475:SF1">
    <property type="entry name" value="RNASE H TYPE-1 DOMAIN-CONTAINING PROTEIN"/>
    <property type="match status" value="1"/>
</dbReference>
<dbReference type="EMBL" id="JACGWJ010000028">
    <property type="protein sequence ID" value="KAL0306960.1"/>
    <property type="molecule type" value="Genomic_DNA"/>
</dbReference>
<dbReference type="SUPFAM" id="SSF53098">
    <property type="entry name" value="Ribonuclease H-like"/>
    <property type="match status" value="1"/>
</dbReference>
<evidence type="ECO:0000259" key="2">
    <source>
        <dbReference type="Pfam" id="PF13456"/>
    </source>
</evidence>
<dbReference type="GO" id="GO:0003676">
    <property type="term" value="F:nucleic acid binding"/>
    <property type="evidence" value="ECO:0007669"/>
    <property type="project" value="InterPro"/>
</dbReference>
<dbReference type="PANTHER" id="PTHR48475">
    <property type="entry name" value="RIBONUCLEASE H"/>
    <property type="match status" value="1"/>
</dbReference>
<dbReference type="InterPro" id="IPR002156">
    <property type="entry name" value="RNaseH_domain"/>
</dbReference>
<reference evidence="3" key="1">
    <citation type="submission" date="2020-06" db="EMBL/GenBank/DDBJ databases">
        <authorList>
            <person name="Li T."/>
            <person name="Hu X."/>
            <person name="Zhang T."/>
            <person name="Song X."/>
            <person name="Zhang H."/>
            <person name="Dai N."/>
            <person name="Sheng W."/>
            <person name="Hou X."/>
            <person name="Wei L."/>
        </authorList>
    </citation>
    <scope>NUCLEOTIDE SEQUENCE</scope>
    <source>
        <strain evidence="3">G02</strain>
        <tissue evidence="3">Leaf</tissue>
    </source>
</reference>
<evidence type="ECO:0000256" key="1">
    <source>
        <dbReference type="SAM" id="Coils"/>
    </source>
</evidence>
<dbReference type="InterPro" id="IPR036397">
    <property type="entry name" value="RNaseH_sf"/>
</dbReference>
<dbReference type="Gene3D" id="3.30.420.10">
    <property type="entry name" value="Ribonuclease H-like superfamily/Ribonuclease H"/>
    <property type="match status" value="1"/>
</dbReference>
<sequence length="162" mass="18511">MEEDETPKPLCYINKDGIKAQTLAKIMTKAIPTEEEEGERLLYVDGSSHAGHGAGTVLTSQERDELEFALRLDFRASNNKVEYKTLIIGIKMDLNAGAHNLKAYFDSQQVANQEEETFDVKEERMKEYLQEITELKSRLKSFHLHQIARTENNTNVNLPLLK</sequence>
<evidence type="ECO:0000313" key="3">
    <source>
        <dbReference type="EMBL" id="KAL0306960.1"/>
    </source>
</evidence>
<comment type="caution">
    <text evidence="3">The sequence shown here is derived from an EMBL/GenBank/DDBJ whole genome shotgun (WGS) entry which is preliminary data.</text>
</comment>
<dbReference type="Pfam" id="PF13456">
    <property type="entry name" value="RVT_3"/>
    <property type="match status" value="1"/>
</dbReference>
<accession>A0AAW2KIY8</accession>
<protein>
    <recommendedName>
        <fullName evidence="2">RNase H type-1 domain-containing protein</fullName>
    </recommendedName>
</protein>
<proteinExistence type="predicted"/>
<gene>
    <name evidence="3" type="ORF">Sradi_6113300</name>
</gene>
<dbReference type="InterPro" id="IPR012337">
    <property type="entry name" value="RNaseH-like_sf"/>
</dbReference>
<feature type="domain" description="RNase H type-1" evidence="2">
    <location>
        <begin position="45"/>
        <end position="153"/>
    </location>
</feature>
<feature type="coiled-coil region" evidence="1">
    <location>
        <begin position="111"/>
        <end position="138"/>
    </location>
</feature>
<name>A0AAW2KIY8_SESRA</name>
<dbReference type="GO" id="GO:0004523">
    <property type="term" value="F:RNA-DNA hybrid ribonuclease activity"/>
    <property type="evidence" value="ECO:0007669"/>
    <property type="project" value="InterPro"/>
</dbReference>
<keyword evidence="1" id="KW-0175">Coiled coil</keyword>
<organism evidence="3">
    <name type="scientific">Sesamum radiatum</name>
    <name type="common">Black benniseed</name>
    <dbReference type="NCBI Taxonomy" id="300843"/>
    <lineage>
        <taxon>Eukaryota</taxon>
        <taxon>Viridiplantae</taxon>
        <taxon>Streptophyta</taxon>
        <taxon>Embryophyta</taxon>
        <taxon>Tracheophyta</taxon>
        <taxon>Spermatophyta</taxon>
        <taxon>Magnoliopsida</taxon>
        <taxon>eudicotyledons</taxon>
        <taxon>Gunneridae</taxon>
        <taxon>Pentapetalae</taxon>
        <taxon>asterids</taxon>
        <taxon>lamiids</taxon>
        <taxon>Lamiales</taxon>
        <taxon>Pedaliaceae</taxon>
        <taxon>Sesamum</taxon>
    </lineage>
</organism>
<reference evidence="3" key="2">
    <citation type="journal article" date="2024" name="Plant">
        <title>Genomic evolution and insights into agronomic trait innovations of Sesamum species.</title>
        <authorList>
            <person name="Miao H."/>
            <person name="Wang L."/>
            <person name="Qu L."/>
            <person name="Liu H."/>
            <person name="Sun Y."/>
            <person name="Le M."/>
            <person name="Wang Q."/>
            <person name="Wei S."/>
            <person name="Zheng Y."/>
            <person name="Lin W."/>
            <person name="Duan Y."/>
            <person name="Cao H."/>
            <person name="Xiong S."/>
            <person name="Wang X."/>
            <person name="Wei L."/>
            <person name="Li C."/>
            <person name="Ma Q."/>
            <person name="Ju M."/>
            <person name="Zhao R."/>
            <person name="Li G."/>
            <person name="Mu C."/>
            <person name="Tian Q."/>
            <person name="Mei H."/>
            <person name="Zhang T."/>
            <person name="Gao T."/>
            <person name="Zhang H."/>
        </authorList>
    </citation>
    <scope>NUCLEOTIDE SEQUENCE</scope>
    <source>
        <strain evidence="3">G02</strain>
    </source>
</reference>